<dbReference type="Gene3D" id="3.30.565.10">
    <property type="entry name" value="Histidine kinase-like ATPase, C-terminal domain"/>
    <property type="match status" value="1"/>
</dbReference>
<dbReference type="Proteomes" id="UP000574067">
    <property type="component" value="Unassembled WGS sequence"/>
</dbReference>
<dbReference type="PROSITE" id="PS50112">
    <property type="entry name" value="PAS"/>
    <property type="match status" value="1"/>
</dbReference>
<dbReference type="SUPFAM" id="SSF55785">
    <property type="entry name" value="PYP-like sensor domain (PAS domain)"/>
    <property type="match status" value="1"/>
</dbReference>
<dbReference type="InterPro" id="IPR036457">
    <property type="entry name" value="PPM-type-like_dom_sf"/>
</dbReference>
<dbReference type="InterPro" id="IPR035965">
    <property type="entry name" value="PAS-like_dom_sf"/>
</dbReference>
<proteinExistence type="predicted"/>
<dbReference type="PANTHER" id="PTHR43156:SF2">
    <property type="entry name" value="STAGE II SPORULATION PROTEIN E"/>
    <property type="match status" value="1"/>
</dbReference>
<dbReference type="RefSeq" id="WP_169161063.1">
    <property type="nucleotide sequence ID" value="NZ_JABBFW010000008.1"/>
</dbReference>
<gene>
    <name evidence="4" type="ORF">HHL10_14420</name>
</gene>
<dbReference type="GO" id="GO:0016791">
    <property type="term" value="F:phosphatase activity"/>
    <property type="evidence" value="ECO:0007669"/>
    <property type="project" value="TreeGrafter"/>
</dbReference>
<dbReference type="SMART" id="SM00091">
    <property type="entry name" value="PAS"/>
    <property type="match status" value="1"/>
</dbReference>
<dbReference type="AlphaFoldDB" id="A0A848FD10"/>
<dbReference type="InterPro" id="IPR052016">
    <property type="entry name" value="Bact_Sigma-Reg"/>
</dbReference>
<dbReference type="InterPro" id="IPR000700">
    <property type="entry name" value="PAS-assoc_C"/>
</dbReference>
<reference evidence="4 5" key="1">
    <citation type="submission" date="2020-04" db="EMBL/GenBank/DDBJ databases">
        <title>Azohydromonas sp. isolated from soil.</title>
        <authorList>
            <person name="Dahal R.H."/>
        </authorList>
    </citation>
    <scope>NUCLEOTIDE SEQUENCE [LARGE SCALE GENOMIC DNA]</scope>
    <source>
        <strain evidence="4 5">G-1-1-14</strain>
    </source>
</reference>
<dbReference type="EMBL" id="JABBFW010000008">
    <property type="protein sequence ID" value="NML16173.1"/>
    <property type="molecule type" value="Genomic_DNA"/>
</dbReference>
<dbReference type="InterPro" id="IPR013655">
    <property type="entry name" value="PAS_fold_3"/>
</dbReference>
<dbReference type="PANTHER" id="PTHR43156">
    <property type="entry name" value="STAGE II SPORULATION PROTEIN E-RELATED"/>
    <property type="match status" value="1"/>
</dbReference>
<dbReference type="SMART" id="SM00331">
    <property type="entry name" value="PP2C_SIG"/>
    <property type="match status" value="1"/>
</dbReference>
<keyword evidence="5" id="KW-1185">Reference proteome</keyword>
<dbReference type="InterPro" id="IPR001932">
    <property type="entry name" value="PPM-type_phosphatase-like_dom"/>
</dbReference>
<evidence type="ECO:0000313" key="5">
    <source>
        <dbReference type="Proteomes" id="UP000574067"/>
    </source>
</evidence>
<evidence type="ECO:0000256" key="1">
    <source>
        <dbReference type="ARBA" id="ARBA00022801"/>
    </source>
</evidence>
<name>A0A848FD10_9BURK</name>
<dbReference type="SMART" id="SM00086">
    <property type="entry name" value="PAC"/>
    <property type="match status" value="2"/>
</dbReference>
<evidence type="ECO:0000259" key="3">
    <source>
        <dbReference type="PROSITE" id="PS50113"/>
    </source>
</evidence>
<dbReference type="Gene3D" id="3.60.40.10">
    <property type="entry name" value="PPM-type phosphatase domain"/>
    <property type="match status" value="1"/>
</dbReference>
<sequence>MLRARRRQLRAAVLLLCLLVVGLACGLIIQQRLELRRGAMVRAELYARVIEGHASRTVTSAGGTLRVLSESPLLLAAALDRPALSKLLAEQLPGQPALRSISVMTGDGHILASSTPSDVGCRIEPARLAQPKGTPVREWLGPLLAVRSLGDLAGAQNGAVGLEVLPLVRRVEREAGELWLVALLNSDYFATQQELAVAETPLRPLMTDLRGHVLSTGDSALRPGQPLGRLPVFRRWLPAREQGSYIDMGSDGALAVSAFRASRQWPLLVLVEQPYALLHQQWLEQALWFGAGAAGICMLLSVLGRVADRGMRRERETQKQLLAAHDEIQRNQERFRAAFEQAAVGMLELGPDRRLLRVNSALCTLLGHEEAELLGMEFQALLHPDDGVASRHNITLLFSGEIGSLTQEERYRRKDGRSIWVRLNASLARAADGQPAFLLGIVEDVSARRHALRELERARQRELRIGARIQQTLLVQPPDQRVPGLWLSTFNQASQGIDGDFVEFLPLGDRGIDIVVGDVMGKGVSAALIGAATKMQISRCIAELMASPEHRDELPSPAQIVGAVSRALTPNLQQLEAFVTLCHLRIDSCAGTLTWVGCGHEEPMLLTATGSLKLLSNQHPPLGVLDEESFRQDTIDMAAEEALFMCSDGAVDALLPDGSRVGREQITALVTQLLRHVHTPAALLHLLRQRLQGRGAVFKDDLTMALAMRTPGEPHCSRRELPARLEAILDVRGLVEHRARQAGLAEEETALFVVACVEAFTNIVRHGQGRPADAPVELVVAIEDEALVVELVHLGEAFVAPEPAPPACFEDYPEGGFGMFIMHSATDRVEHLHECGVNTVRLTHKRFPAPSGIPA</sequence>
<dbReference type="CDD" id="cd00130">
    <property type="entry name" value="PAS"/>
    <property type="match status" value="1"/>
</dbReference>
<dbReference type="Gene3D" id="3.30.450.20">
    <property type="entry name" value="PAS domain"/>
    <property type="match status" value="2"/>
</dbReference>
<evidence type="ECO:0000259" key="2">
    <source>
        <dbReference type="PROSITE" id="PS50112"/>
    </source>
</evidence>
<protein>
    <submittedName>
        <fullName evidence="4">SpoIIE family protein phosphatase</fullName>
    </submittedName>
</protein>
<accession>A0A848FD10</accession>
<dbReference type="PROSITE" id="PS51257">
    <property type="entry name" value="PROKAR_LIPOPROTEIN"/>
    <property type="match status" value="1"/>
</dbReference>
<comment type="caution">
    <text evidence="4">The sequence shown here is derived from an EMBL/GenBank/DDBJ whole genome shotgun (WGS) entry which is preliminary data.</text>
</comment>
<dbReference type="NCBIfam" id="TIGR00229">
    <property type="entry name" value="sensory_box"/>
    <property type="match status" value="1"/>
</dbReference>
<feature type="domain" description="PAS" evidence="2">
    <location>
        <begin position="331"/>
        <end position="386"/>
    </location>
</feature>
<dbReference type="InterPro" id="IPR001610">
    <property type="entry name" value="PAC"/>
</dbReference>
<evidence type="ECO:0000313" key="4">
    <source>
        <dbReference type="EMBL" id="NML16173.1"/>
    </source>
</evidence>
<dbReference type="Pfam" id="PF07228">
    <property type="entry name" value="SpoIIE"/>
    <property type="match status" value="1"/>
</dbReference>
<dbReference type="PROSITE" id="PS50113">
    <property type="entry name" value="PAC"/>
    <property type="match status" value="1"/>
</dbReference>
<dbReference type="Pfam" id="PF13581">
    <property type="entry name" value="HATPase_c_2"/>
    <property type="match status" value="1"/>
</dbReference>
<keyword evidence="1" id="KW-0378">Hydrolase</keyword>
<dbReference type="Pfam" id="PF08447">
    <property type="entry name" value="PAS_3"/>
    <property type="match status" value="1"/>
</dbReference>
<dbReference type="InterPro" id="IPR000014">
    <property type="entry name" value="PAS"/>
</dbReference>
<dbReference type="InterPro" id="IPR003594">
    <property type="entry name" value="HATPase_dom"/>
</dbReference>
<dbReference type="SUPFAM" id="SSF81606">
    <property type="entry name" value="PP2C-like"/>
    <property type="match status" value="1"/>
</dbReference>
<organism evidence="4 5">
    <name type="scientific">Azohydromonas caseinilytica</name>
    <dbReference type="NCBI Taxonomy" id="2728836"/>
    <lineage>
        <taxon>Bacteria</taxon>
        <taxon>Pseudomonadati</taxon>
        <taxon>Pseudomonadota</taxon>
        <taxon>Betaproteobacteria</taxon>
        <taxon>Burkholderiales</taxon>
        <taxon>Sphaerotilaceae</taxon>
        <taxon>Azohydromonas</taxon>
    </lineage>
</organism>
<dbReference type="InterPro" id="IPR036890">
    <property type="entry name" value="HATPase_C_sf"/>
</dbReference>
<feature type="domain" description="PAC" evidence="3">
    <location>
        <begin position="405"/>
        <end position="457"/>
    </location>
</feature>
<dbReference type="CDD" id="cd16936">
    <property type="entry name" value="HATPase_RsbW-like"/>
    <property type="match status" value="1"/>
</dbReference>